<keyword evidence="2" id="KW-1185">Reference proteome</keyword>
<dbReference type="Proteomes" id="UP000266861">
    <property type="component" value="Unassembled WGS sequence"/>
</dbReference>
<dbReference type="AlphaFoldDB" id="A0A397HPV5"/>
<proteinExistence type="predicted"/>
<comment type="caution">
    <text evidence="1">The sequence shown here is derived from an EMBL/GenBank/DDBJ whole genome shotgun (WGS) entry which is preliminary data.</text>
</comment>
<gene>
    <name evidence="1" type="ORF">Glove_319g49</name>
</gene>
<accession>A0A397HPV5</accession>
<name>A0A397HPV5_9GLOM</name>
<evidence type="ECO:0000313" key="2">
    <source>
        <dbReference type="Proteomes" id="UP000266861"/>
    </source>
</evidence>
<reference evidence="1 2" key="1">
    <citation type="submission" date="2018-08" db="EMBL/GenBank/DDBJ databases">
        <title>Genome and evolution of the arbuscular mycorrhizal fungus Diversispora epigaea (formerly Glomus versiforme) and its bacterial endosymbionts.</title>
        <authorList>
            <person name="Sun X."/>
            <person name="Fei Z."/>
            <person name="Harrison M."/>
        </authorList>
    </citation>
    <scope>NUCLEOTIDE SEQUENCE [LARGE SCALE GENOMIC DNA]</scope>
    <source>
        <strain evidence="1 2">IT104</strain>
    </source>
</reference>
<dbReference type="EMBL" id="PQFF01000291">
    <property type="protein sequence ID" value="RHZ65062.1"/>
    <property type="molecule type" value="Genomic_DNA"/>
</dbReference>
<sequence>MHTRQNIYIKKEWKSLPLTSSDCIALKGVKSREKISVEELLIETFLEPKKHQIEILEKACDRRQKNIYLTYARLGLKAEDQIPSFFLIFF</sequence>
<organism evidence="1 2">
    <name type="scientific">Diversispora epigaea</name>
    <dbReference type="NCBI Taxonomy" id="1348612"/>
    <lineage>
        <taxon>Eukaryota</taxon>
        <taxon>Fungi</taxon>
        <taxon>Fungi incertae sedis</taxon>
        <taxon>Mucoromycota</taxon>
        <taxon>Glomeromycotina</taxon>
        <taxon>Glomeromycetes</taxon>
        <taxon>Diversisporales</taxon>
        <taxon>Diversisporaceae</taxon>
        <taxon>Diversispora</taxon>
    </lineage>
</organism>
<evidence type="ECO:0000313" key="1">
    <source>
        <dbReference type="EMBL" id="RHZ65062.1"/>
    </source>
</evidence>
<protein>
    <submittedName>
        <fullName evidence="1">Uncharacterized protein</fullName>
    </submittedName>
</protein>